<sequence length="155" mass="17659">MNWKIVSAGITSSISLAGATSYWFLFNPQQPPTTPKIKSFKGKFPSVKINSEFVGGKYNSGFWKPKIEKIKRYYSDPSKPQIRKRLIASMSKVVDSSSVARYFDWEESAIQVGDFEGRLLAQYCNKAWNSESEKFKGDEDIIEDFCLEEGAKFNL</sequence>
<reference evidence="2" key="1">
    <citation type="submission" date="2016-04" db="EMBL/GenBank/DDBJ databases">
        <authorList>
            <person name="Quiroz-Castaneda R.E."/>
            <person name="Martinez-Ocampo F."/>
        </authorList>
    </citation>
    <scope>NUCLEOTIDE SEQUENCE [LARGE SCALE GENOMIC DNA]</scope>
    <source>
        <strain evidence="2">INIFAP01</strain>
    </source>
</reference>
<dbReference type="RefSeq" id="WP_187149637.1">
    <property type="nucleotide sequence ID" value="NZ_LWUJ01000003.1"/>
</dbReference>
<dbReference type="Proteomes" id="UP000077623">
    <property type="component" value="Unassembled WGS sequence"/>
</dbReference>
<organism evidence="1 2">
    <name type="scientific">Candidatus Mycoplasma haematobovis</name>
    <dbReference type="NCBI Taxonomy" id="432608"/>
    <lineage>
        <taxon>Bacteria</taxon>
        <taxon>Bacillati</taxon>
        <taxon>Mycoplasmatota</taxon>
        <taxon>Mollicutes</taxon>
        <taxon>Mycoplasmataceae</taxon>
        <taxon>Mycoplasma</taxon>
    </lineage>
</organism>
<dbReference type="EMBL" id="LWUJ01000003">
    <property type="protein sequence ID" value="OAL10801.1"/>
    <property type="molecule type" value="Genomic_DNA"/>
</dbReference>
<comment type="caution">
    <text evidence="1">The sequence shown here is derived from an EMBL/GenBank/DDBJ whole genome shotgun (WGS) entry which is preliminary data.</text>
</comment>
<protein>
    <submittedName>
        <fullName evidence="1">Uncharacterized protein</fullName>
    </submittedName>
</protein>
<name>A0A1A9QFL3_9MOLU</name>
<gene>
    <name evidence="1" type="ORF">A6V39_05700</name>
</gene>
<proteinExistence type="predicted"/>
<evidence type="ECO:0000313" key="2">
    <source>
        <dbReference type="Proteomes" id="UP000077623"/>
    </source>
</evidence>
<dbReference type="AlphaFoldDB" id="A0A1A9QFL3"/>
<evidence type="ECO:0000313" key="1">
    <source>
        <dbReference type="EMBL" id="OAL10801.1"/>
    </source>
</evidence>
<accession>A0A1A9QFL3</accession>
<keyword evidence="2" id="KW-1185">Reference proteome</keyword>